<dbReference type="AlphaFoldDB" id="A0A4R8QXU3"/>
<accession>A0A4R8QXU3</accession>
<gene>
    <name evidence="1" type="ORF">CCUG63697_03215</name>
</gene>
<comment type="caution">
    <text evidence="1">The sequence shown here is derived from an EMBL/GenBank/DDBJ whole genome shotgun (WGS) entry which is preliminary data.</text>
</comment>
<name>A0A4R8QXU3_9MYCO</name>
<keyword evidence="2" id="KW-1185">Reference proteome</keyword>
<protein>
    <submittedName>
        <fullName evidence="1">Uncharacterized protein</fullName>
    </submittedName>
</protein>
<sequence>MVTSTLIRDEALARGSLGPAALAMMQRVVREQRNQFPDLGDVDSVDDLVNSFFLCKGAGFANTIVALPDDRAATQETRKWVKRWLVDRARERPWGALRNRIEKRLQRSALFAPSAVAHHWYLSGEQDIDRLVTTVDLFDIAGNTTVEVAAATGESPVRLGRTGQLEEMFRRLLLAAGRMHVSDLTRICANRFPSLLETNDALDATLDVDWAVIDDTVAGHDTEAIADAARLCEEQAAQLLSRLTAQERTAIRFVDDPAALASALQIGRSSAYSVIQKLRARLTELAGDTERARPVLAALIALVLDDLPAVPSLAGMSTEASDGI</sequence>
<evidence type="ECO:0000313" key="1">
    <source>
        <dbReference type="EMBL" id="TDZ48686.1"/>
    </source>
</evidence>
<dbReference type="RefSeq" id="WP_237158226.1">
    <property type="nucleotide sequence ID" value="NZ_PECB01000002.1"/>
</dbReference>
<proteinExistence type="predicted"/>
<organism evidence="1 2">
    <name type="scientific">Mycobacteroides franklinii</name>
    <dbReference type="NCBI Taxonomy" id="948102"/>
    <lineage>
        <taxon>Bacteria</taxon>
        <taxon>Bacillati</taxon>
        <taxon>Actinomycetota</taxon>
        <taxon>Actinomycetes</taxon>
        <taxon>Mycobacteriales</taxon>
        <taxon>Mycobacteriaceae</taxon>
        <taxon>Mycobacteroides</taxon>
    </lineage>
</organism>
<dbReference type="Proteomes" id="UP000295165">
    <property type="component" value="Unassembled WGS sequence"/>
</dbReference>
<reference evidence="1 2" key="1">
    <citation type="journal article" date="2019" name="Sci. Rep.">
        <title>Extended insight into the Mycobacterium chelonae-abscessus complex through whole genome sequencing of Mycobacterium salmoniphilum outbreak and Mycobacterium salmoniphilum-like strains.</title>
        <authorList>
            <person name="Behra P.R.K."/>
            <person name="Das S."/>
            <person name="Pettersson B.M.F."/>
            <person name="Shirreff L."/>
            <person name="DuCote T."/>
            <person name="Jacobsson K.G."/>
            <person name="Ennis D.G."/>
            <person name="Kirsebom L.A."/>
        </authorList>
    </citation>
    <scope>NUCLEOTIDE SEQUENCE [LARGE SCALE GENOMIC DNA]</scope>
    <source>
        <strain evidence="1 2">CCUG 63697</strain>
    </source>
</reference>
<dbReference type="EMBL" id="PECC01000028">
    <property type="protein sequence ID" value="TDZ48686.1"/>
    <property type="molecule type" value="Genomic_DNA"/>
</dbReference>
<evidence type="ECO:0000313" key="2">
    <source>
        <dbReference type="Proteomes" id="UP000295165"/>
    </source>
</evidence>